<evidence type="ECO:0000256" key="1">
    <source>
        <dbReference type="PIRNR" id="PIRNR006221"/>
    </source>
</evidence>
<evidence type="ECO:0000313" key="3">
    <source>
        <dbReference type="EMBL" id="TDS83747.1"/>
    </source>
</evidence>
<reference evidence="3 4" key="1">
    <citation type="submission" date="2019-03" db="EMBL/GenBank/DDBJ databases">
        <title>Genomic Encyclopedia of Type Strains, Phase III (KMG-III): the genomes of soil and plant-associated and newly described type strains.</title>
        <authorList>
            <person name="Whitman W."/>
        </authorList>
    </citation>
    <scope>NUCLEOTIDE SEQUENCE [LARGE SCALE GENOMIC DNA]</scope>
    <source>
        <strain evidence="3 4">DSM 27373</strain>
    </source>
</reference>
<dbReference type="Gene3D" id="1.10.510.10">
    <property type="entry name" value="Transferase(Phosphotransferase) domain 1"/>
    <property type="match status" value="1"/>
</dbReference>
<feature type="compositionally biased region" description="Low complexity" evidence="2">
    <location>
        <begin position="93"/>
        <end position="107"/>
    </location>
</feature>
<dbReference type="Proteomes" id="UP000294506">
    <property type="component" value="Unassembled WGS sequence"/>
</dbReference>
<feature type="region of interest" description="Disordered" evidence="2">
    <location>
        <begin position="81"/>
        <end position="117"/>
    </location>
</feature>
<accession>A0A4R7FYF9</accession>
<dbReference type="Pfam" id="PF03881">
    <property type="entry name" value="Fructosamin_kin"/>
    <property type="match status" value="1"/>
</dbReference>
<dbReference type="PANTHER" id="PTHR12149">
    <property type="entry name" value="FRUCTOSAMINE 3 KINASE-RELATED PROTEIN"/>
    <property type="match status" value="1"/>
</dbReference>
<dbReference type="AlphaFoldDB" id="A0A4R7FYF9"/>
<sequence length="295" mass="30287">MVEAAGLRWLTRAAEAGGAPVVPVLRATPGTGPGAGPGSDAQRGALELEELSSRTPDAEAAQRFGAALARTHVWLASRPGAAGAAGGAGDAGSAGAASGAGDAASAAEPVGFGTLPPEHPVGTPAYFGPAEQPLALGIGVHSSWGAFTAAERLDPVLRALEASITVPDKALLRAARDRIDSGALDDDEPPALIHGDLWAGNVLWTRTEAGAVEAVLIDPAAHAGHRETDIALLHLFGLPELDAVISGYQQEHALREGWRERIPLHQLFCLAVHWLLFGPSYRGATLNAAEAVLRL</sequence>
<name>A0A4R7FYF9_9MICC</name>
<keyword evidence="1" id="KW-0808">Transferase</keyword>
<comment type="caution">
    <text evidence="3">The sequence shown here is derived from an EMBL/GenBank/DDBJ whole genome shotgun (WGS) entry which is preliminary data.</text>
</comment>
<proteinExistence type="inferred from homology"/>
<dbReference type="GO" id="GO:0016301">
    <property type="term" value="F:kinase activity"/>
    <property type="evidence" value="ECO:0007669"/>
    <property type="project" value="UniProtKB-UniRule"/>
</dbReference>
<evidence type="ECO:0000256" key="2">
    <source>
        <dbReference type="SAM" id="MobiDB-lite"/>
    </source>
</evidence>
<feature type="compositionally biased region" description="Gly residues" evidence="2">
    <location>
        <begin position="83"/>
        <end position="92"/>
    </location>
</feature>
<keyword evidence="1 3" id="KW-0418">Kinase</keyword>
<gene>
    <name evidence="3" type="ORF">EV640_10932</name>
</gene>
<dbReference type="EMBL" id="SOAN01000009">
    <property type="protein sequence ID" value="TDS83747.1"/>
    <property type="molecule type" value="Genomic_DNA"/>
</dbReference>
<evidence type="ECO:0000313" key="4">
    <source>
        <dbReference type="Proteomes" id="UP000294506"/>
    </source>
</evidence>
<dbReference type="InterPro" id="IPR011009">
    <property type="entry name" value="Kinase-like_dom_sf"/>
</dbReference>
<dbReference type="PIRSF" id="PIRSF006221">
    <property type="entry name" value="Ketosamine-3-kinase"/>
    <property type="match status" value="1"/>
</dbReference>
<protein>
    <submittedName>
        <fullName evidence="3">Fructosamine-3-kinase</fullName>
    </submittedName>
</protein>
<dbReference type="PANTHER" id="PTHR12149:SF8">
    <property type="entry name" value="PROTEIN-RIBULOSAMINE 3-KINASE"/>
    <property type="match status" value="1"/>
</dbReference>
<dbReference type="Gene3D" id="1.20.1270.240">
    <property type="match status" value="1"/>
</dbReference>
<organism evidence="3 4">
    <name type="scientific">Nesterenkonia aurantiaca</name>
    <dbReference type="NCBI Taxonomy" id="1436010"/>
    <lineage>
        <taxon>Bacteria</taxon>
        <taxon>Bacillati</taxon>
        <taxon>Actinomycetota</taxon>
        <taxon>Actinomycetes</taxon>
        <taxon>Micrococcales</taxon>
        <taxon>Micrococcaceae</taxon>
        <taxon>Nesterenkonia</taxon>
    </lineage>
</organism>
<comment type="similarity">
    <text evidence="1">Belongs to the fructosamine kinase family.</text>
</comment>
<dbReference type="InterPro" id="IPR016477">
    <property type="entry name" value="Fructo-/Ketosamine-3-kinase"/>
</dbReference>
<dbReference type="SUPFAM" id="SSF56112">
    <property type="entry name" value="Protein kinase-like (PK-like)"/>
    <property type="match status" value="1"/>
</dbReference>
<keyword evidence="4" id="KW-1185">Reference proteome</keyword>